<gene>
    <name evidence="1" type="ORF">ACFQ3F_24915</name>
</gene>
<name>A0ABW3W9X1_9ACTN</name>
<accession>A0ABW3W9X1</accession>
<evidence type="ECO:0000313" key="2">
    <source>
        <dbReference type="Proteomes" id="UP001597229"/>
    </source>
</evidence>
<dbReference type="RefSeq" id="WP_367919301.1">
    <property type="nucleotide sequence ID" value="NZ_BAABAC010000021.1"/>
</dbReference>
<dbReference type="Proteomes" id="UP001597229">
    <property type="component" value="Unassembled WGS sequence"/>
</dbReference>
<comment type="caution">
    <text evidence="1">The sequence shown here is derived from an EMBL/GenBank/DDBJ whole genome shotgun (WGS) entry which is preliminary data.</text>
</comment>
<proteinExistence type="predicted"/>
<evidence type="ECO:0000313" key="1">
    <source>
        <dbReference type="EMBL" id="MFD1251057.1"/>
    </source>
</evidence>
<organism evidence="1 2">
    <name type="scientific">Nocardioides ginsengisoli</name>
    <dbReference type="NCBI Taxonomy" id="363868"/>
    <lineage>
        <taxon>Bacteria</taxon>
        <taxon>Bacillati</taxon>
        <taxon>Actinomycetota</taxon>
        <taxon>Actinomycetes</taxon>
        <taxon>Propionibacteriales</taxon>
        <taxon>Nocardioidaceae</taxon>
        <taxon>Nocardioides</taxon>
    </lineage>
</organism>
<protein>
    <submittedName>
        <fullName evidence="1">Uncharacterized protein</fullName>
    </submittedName>
</protein>
<keyword evidence="2" id="KW-1185">Reference proteome</keyword>
<sequence>MTWHTATVDRRDLDRLLARIRGAGGVVACCRPDCDRICVTWTTGAGDVA</sequence>
<dbReference type="EMBL" id="JBHTLX010000032">
    <property type="protein sequence ID" value="MFD1251057.1"/>
    <property type="molecule type" value="Genomic_DNA"/>
</dbReference>
<reference evidence="2" key="1">
    <citation type="journal article" date="2019" name="Int. J. Syst. Evol. Microbiol.">
        <title>The Global Catalogue of Microorganisms (GCM) 10K type strain sequencing project: providing services to taxonomists for standard genome sequencing and annotation.</title>
        <authorList>
            <consortium name="The Broad Institute Genomics Platform"/>
            <consortium name="The Broad Institute Genome Sequencing Center for Infectious Disease"/>
            <person name="Wu L."/>
            <person name="Ma J."/>
        </authorList>
    </citation>
    <scope>NUCLEOTIDE SEQUENCE [LARGE SCALE GENOMIC DNA]</scope>
    <source>
        <strain evidence="2">CCUG 52478</strain>
    </source>
</reference>